<feature type="region of interest" description="Disordered" evidence="1">
    <location>
        <begin position="1065"/>
        <end position="1146"/>
    </location>
</feature>
<evidence type="ECO:0000313" key="3">
    <source>
        <dbReference type="EMBL" id="KAJ8876744.1"/>
    </source>
</evidence>
<evidence type="ECO:0000313" key="4">
    <source>
        <dbReference type="Proteomes" id="UP001159363"/>
    </source>
</evidence>
<keyword evidence="2" id="KW-0812">Transmembrane</keyword>
<reference evidence="3 4" key="1">
    <citation type="submission" date="2023-02" db="EMBL/GenBank/DDBJ databases">
        <title>LHISI_Scaffold_Assembly.</title>
        <authorList>
            <person name="Stuart O.P."/>
            <person name="Cleave R."/>
            <person name="Magrath M.J.L."/>
            <person name="Mikheyev A.S."/>
        </authorList>
    </citation>
    <scope>NUCLEOTIDE SEQUENCE [LARGE SCALE GENOMIC DNA]</scope>
    <source>
        <strain evidence="3">Daus_M_001</strain>
        <tissue evidence="3">Leg muscle</tissue>
    </source>
</reference>
<feature type="region of interest" description="Disordered" evidence="1">
    <location>
        <begin position="695"/>
        <end position="716"/>
    </location>
</feature>
<accession>A0ABQ9GXH4</accession>
<keyword evidence="4" id="KW-1185">Reference proteome</keyword>
<protein>
    <submittedName>
        <fullName evidence="3">Uncharacterized protein</fullName>
    </submittedName>
</protein>
<feature type="compositionally biased region" description="Basic and acidic residues" evidence="1">
    <location>
        <begin position="404"/>
        <end position="413"/>
    </location>
</feature>
<feature type="region of interest" description="Disordered" evidence="1">
    <location>
        <begin position="748"/>
        <end position="782"/>
    </location>
</feature>
<feature type="region of interest" description="Disordered" evidence="1">
    <location>
        <begin position="404"/>
        <end position="433"/>
    </location>
</feature>
<dbReference type="EMBL" id="JARBHB010000008">
    <property type="protein sequence ID" value="KAJ8876744.1"/>
    <property type="molecule type" value="Genomic_DNA"/>
</dbReference>
<evidence type="ECO:0000256" key="1">
    <source>
        <dbReference type="SAM" id="MobiDB-lite"/>
    </source>
</evidence>
<sequence length="1416" mass="156053">MYRNDNTTRVLPARENPRINLKWNYQKGGVASCQKTISVTPCPVTSPHTQQAGIAKPVERKGISNTVYSRKLEVTINLLYRQRVKKLRAQTPDIVSLDQFCGVQDLESNAMRSSNLSYTHDRTPYSADAVRLSVEHSYILRKVSYLRVVSARLVQRRLLQVRKQHRLALALCSTSGESKRRKDERKGSRGLKAEGRRPMIPTRVPTGYLPHLVDDIPANIIPHPSFNPLLTATIPPVFLFVPFLMLIYRRAGRLRLRIKTAAMQDGSGRKDWQKRWLYKNWHFANGKGCQEVRKRWVQRDLGKPARLLMSTLPGEDQLEALPDRHQEGGPPVQWFGFVTISSRHRESLRAAAFLTPGRMLGWVPNKGHGRLHPNPSPVPLLCATCTVSNDLAIRFCSEYDITSHGRRSSEDRPTATPKLVRSGTSSGLVASADPVRNGAVPPLRSLLRQVEQHMLYLAFDNLRVDTGSELTSKLITSHVLAGQIGGPPSHENSSQILMRRQSSLQASRLRRHSTDRLLCSGVKRSVGIGWQTCGPADASRLDMMRNDTVYNEMSFTVSGWQAPTLRVYVISDAQYRDPPFVLSLCLNQLKLRDVCGRPHVHTGSNNRPPLHHADPQCGPYQTPLSDGNAVSNIYDAVYLHAFRSVVHWAPGSGGGRLTGSGNTRGSSYAAVGKSCRPCNGEATYDRANFCSVTQQIRRSASTRNPPPPPSVNPPCRSFGKQHLYARYKNASSSFAAAIAAEEKRRGVGVGNNCDRHRDPSGATPNRNIDQPDGSRPPPSLSLGAHRLQKVFTRPAVTCSNAHSFVTNDTSEINVVSFDRVYDYNASVTLIWRARACAKRGWGPAKTRNNFGHPITAVAVTFYFHYGNSTPKEVLSTISMNTNKSIGSLHAYFGKSVLSSGAVEPICFCFHHRNFKNLSNGEKKREHISARETPANVPDHCAGKRRRKRRQGSTGRIAYILRGPTSPTRRKVEIESTFLGVSGPLFGRTDVTMTLLFIGYYQNFVASGKSCHGRPRLALRGDGTLEAHDSVALVAPRFSVSDERHSPWSAGTLERKEREIPENIRRPAAGSCTIPTCENPVATPPGIEPCSRSWEASSLTTAPARPRKEFKIVESGSPSRGKKARSRRDQRLKSSRANAPSPFLSPSLPREEASRVFVLDAVMDGRRVALQIAPRHLPTAWLAEGGRQGGGKRISLLPGNASAARGGERVRVGHTESLPTSACPRWSGVVAAEHFTSQILVSGTSGLMGARRYCPPVLLQTEIKTVQQEKMMTPFETLPASRSLAESPSSTSSMAEGYECVAIRACVTSAVVWGWGKCDGANEGGGIKQEAETRSRVFSLKKLPPPPPPKLQQPRAHISSSQRTDFPGPKYSVILEGPLDLNWPTLQQITHAVAGAFSFLALLQGGHLAKHPRTIDD</sequence>
<feature type="region of interest" description="Disordered" evidence="1">
    <location>
        <begin position="1338"/>
        <end position="1364"/>
    </location>
</feature>
<name>A0ABQ9GXH4_9NEOP</name>
<comment type="caution">
    <text evidence="3">The sequence shown here is derived from an EMBL/GenBank/DDBJ whole genome shotgun (WGS) entry which is preliminary data.</text>
</comment>
<feature type="transmembrane region" description="Helical" evidence="2">
    <location>
        <begin position="229"/>
        <end position="248"/>
    </location>
</feature>
<keyword evidence="2" id="KW-1133">Transmembrane helix</keyword>
<evidence type="ECO:0000256" key="2">
    <source>
        <dbReference type="SAM" id="Phobius"/>
    </source>
</evidence>
<organism evidence="3 4">
    <name type="scientific">Dryococelus australis</name>
    <dbReference type="NCBI Taxonomy" id="614101"/>
    <lineage>
        <taxon>Eukaryota</taxon>
        <taxon>Metazoa</taxon>
        <taxon>Ecdysozoa</taxon>
        <taxon>Arthropoda</taxon>
        <taxon>Hexapoda</taxon>
        <taxon>Insecta</taxon>
        <taxon>Pterygota</taxon>
        <taxon>Neoptera</taxon>
        <taxon>Polyneoptera</taxon>
        <taxon>Phasmatodea</taxon>
        <taxon>Verophasmatodea</taxon>
        <taxon>Anareolatae</taxon>
        <taxon>Phasmatidae</taxon>
        <taxon>Eurycanthinae</taxon>
        <taxon>Dryococelus</taxon>
    </lineage>
</organism>
<gene>
    <name evidence="3" type="ORF">PR048_021191</name>
</gene>
<keyword evidence="2" id="KW-0472">Membrane</keyword>
<proteinExistence type="predicted"/>
<feature type="region of interest" description="Disordered" evidence="1">
    <location>
        <begin position="925"/>
        <end position="953"/>
    </location>
</feature>
<dbReference type="Proteomes" id="UP001159363">
    <property type="component" value="Chromosome 7"/>
</dbReference>